<dbReference type="InParanoid" id="A0A0V0R581"/>
<feature type="region of interest" description="Disordered" evidence="1">
    <location>
        <begin position="57"/>
        <end position="77"/>
    </location>
</feature>
<evidence type="ECO:0000313" key="3">
    <source>
        <dbReference type="Proteomes" id="UP000054937"/>
    </source>
</evidence>
<dbReference type="Proteomes" id="UP000054937">
    <property type="component" value="Unassembled WGS sequence"/>
</dbReference>
<protein>
    <submittedName>
        <fullName evidence="2">Uncharacterized protein</fullName>
    </submittedName>
</protein>
<proteinExistence type="predicted"/>
<comment type="caution">
    <text evidence="2">The sequence shown here is derived from an EMBL/GenBank/DDBJ whole genome shotgun (WGS) entry which is preliminary data.</text>
</comment>
<keyword evidence="3" id="KW-1185">Reference proteome</keyword>
<reference evidence="2 3" key="1">
    <citation type="journal article" date="2015" name="Sci. Rep.">
        <title>Genome of the facultative scuticociliatosis pathogen Pseudocohnilembus persalinus provides insight into its virulence through horizontal gene transfer.</title>
        <authorList>
            <person name="Xiong J."/>
            <person name="Wang G."/>
            <person name="Cheng J."/>
            <person name="Tian M."/>
            <person name="Pan X."/>
            <person name="Warren A."/>
            <person name="Jiang C."/>
            <person name="Yuan D."/>
            <person name="Miao W."/>
        </authorList>
    </citation>
    <scope>NUCLEOTIDE SEQUENCE [LARGE SCALE GENOMIC DNA]</scope>
    <source>
        <strain evidence="2">36N120E</strain>
    </source>
</reference>
<evidence type="ECO:0000313" key="2">
    <source>
        <dbReference type="EMBL" id="KRX09623.1"/>
    </source>
</evidence>
<accession>A0A0V0R581</accession>
<evidence type="ECO:0000256" key="1">
    <source>
        <dbReference type="SAM" id="MobiDB-lite"/>
    </source>
</evidence>
<gene>
    <name evidence="2" type="ORF">PPERSA_09293</name>
</gene>
<dbReference type="EMBL" id="LDAU01000045">
    <property type="protein sequence ID" value="KRX09623.1"/>
    <property type="molecule type" value="Genomic_DNA"/>
</dbReference>
<name>A0A0V0R581_PSEPJ</name>
<dbReference type="AlphaFoldDB" id="A0A0V0R581"/>
<sequence>MGYTQKLQRQQSLNEQTQYKTFKIEKNKVGNINQPQVSEKNVAKTIFDCNFFKSDQKNMSKDQNKANEQSEDEKINYIQVNSKKQSTSIKKLEIQKIKFSRSSQKISASKLSQNEICDQQIQKNQRQQKFNDIKCNILEKYCNESIVKDKIINIID</sequence>
<organism evidence="2 3">
    <name type="scientific">Pseudocohnilembus persalinus</name>
    <name type="common">Ciliate</name>
    <dbReference type="NCBI Taxonomy" id="266149"/>
    <lineage>
        <taxon>Eukaryota</taxon>
        <taxon>Sar</taxon>
        <taxon>Alveolata</taxon>
        <taxon>Ciliophora</taxon>
        <taxon>Intramacronucleata</taxon>
        <taxon>Oligohymenophorea</taxon>
        <taxon>Scuticociliatia</taxon>
        <taxon>Philasterida</taxon>
        <taxon>Pseudocohnilembidae</taxon>
        <taxon>Pseudocohnilembus</taxon>
    </lineage>
</organism>